<dbReference type="Proteomes" id="UP000797356">
    <property type="component" value="Chromosome 3"/>
</dbReference>
<evidence type="ECO:0000256" key="1">
    <source>
        <dbReference type="SAM" id="MobiDB-lite"/>
    </source>
</evidence>
<sequence>MNPSYQAEHMGIGPNNISGPSSDPVLVPQTAILRPWVNVPGTGNAILGSFSGSVQPQQIGGCAQQYYNTNCFPNTEFGATDIGINSQTFSTNPAQNIREENTVPITEFASLDNSLQAPGTSIPGCHAAGGLPPSELLMGSDQSLPRNVGQENLGVHEVASSSMPTGDDMDKFLEEFLEGI</sequence>
<dbReference type="EMBL" id="CM017874">
    <property type="protein sequence ID" value="KAG1334295.1"/>
    <property type="molecule type" value="Genomic_DNA"/>
</dbReference>
<dbReference type="AlphaFoldDB" id="A0A8K0I2X4"/>
<comment type="caution">
    <text evidence="2">The sequence shown here is derived from an EMBL/GenBank/DDBJ whole genome shotgun (WGS) entry which is preliminary data.</text>
</comment>
<evidence type="ECO:0000313" key="3">
    <source>
        <dbReference type="Proteomes" id="UP000797356"/>
    </source>
</evidence>
<reference evidence="2" key="1">
    <citation type="journal article" date="2017" name="Gigascience">
        <title>The genome draft of coconut (Cocos nucifera).</title>
        <authorList>
            <person name="Xiao Y."/>
            <person name="Xu P."/>
            <person name="Fan H."/>
            <person name="Baudouin L."/>
            <person name="Xia W."/>
            <person name="Bocs S."/>
            <person name="Xu J."/>
            <person name="Li Q."/>
            <person name="Guo A."/>
            <person name="Zhou L."/>
            <person name="Li J."/>
            <person name="Wu Y."/>
            <person name="Ma Z."/>
            <person name="Armero A."/>
            <person name="Issali A.E."/>
            <person name="Liu N."/>
            <person name="Peng M."/>
            <person name="Yang Y."/>
        </authorList>
    </citation>
    <scope>NUCLEOTIDE SEQUENCE</scope>
    <source>
        <tissue evidence="2">Spear leaf of Hainan Tall coconut</tissue>
    </source>
</reference>
<protein>
    <submittedName>
        <fullName evidence="2">Putative two-component response regulator ORR22-like</fullName>
    </submittedName>
</protein>
<reference evidence="2" key="2">
    <citation type="submission" date="2019-07" db="EMBL/GenBank/DDBJ databases">
        <authorList>
            <person name="Yang Y."/>
            <person name="Bocs S."/>
            <person name="Baudouin L."/>
        </authorList>
    </citation>
    <scope>NUCLEOTIDE SEQUENCE</scope>
    <source>
        <tissue evidence="2">Spear leaf of Hainan Tall coconut</tissue>
    </source>
</reference>
<organism evidence="2 3">
    <name type="scientific">Cocos nucifera</name>
    <name type="common">Coconut palm</name>
    <dbReference type="NCBI Taxonomy" id="13894"/>
    <lineage>
        <taxon>Eukaryota</taxon>
        <taxon>Viridiplantae</taxon>
        <taxon>Streptophyta</taxon>
        <taxon>Embryophyta</taxon>
        <taxon>Tracheophyta</taxon>
        <taxon>Spermatophyta</taxon>
        <taxon>Magnoliopsida</taxon>
        <taxon>Liliopsida</taxon>
        <taxon>Arecaceae</taxon>
        <taxon>Arecoideae</taxon>
        <taxon>Cocoseae</taxon>
        <taxon>Attaleinae</taxon>
        <taxon>Cocos</taxon>
    </lineage>
</organism>
<feature type="region of interest" description="Disordered" evidence="1">
    <location>
        <begin position="1"/>
        <end position="20"/>
    </location>
</feature>
<name>A0A8K0I2X4_COCNU</name>
<accession>A0A8K0I2X4</accession>
<proteinExistence type="predicted"/>
<dbReference type="OrthoDB" id="773104at2759"/>
<evidence type="ECO:0000313" key="2">
    <source>
        <dbReference type="EMBL" id="KAG1334295.1"/>
    </source>
</evidence>
<gene>
    <name evidence="2" type="ORF">COCNU_03G004140</name>
</gene>
<keyword evidence="3" id="KW-1185">Reference proteome</keyword>